<dbReference type="EMBL" id="CP113089">
    <property type="protein sequence ID" value="WAB81701.1"/>
    <property type="molecule type" value="Genomic_DNA"/>
</dbReference>
<evidence type="ECO:0000313" key="2">
    <source>
        <dbReference type="Proteomes" id="UP001164706"/>
    </source>
</evidence>
<accession>A0A9E8MLH1</accession>
<protein>
    <submittedName>
        <fullName evidence="1">Uncharacterized protein</fullName>
    </submittedName>
</protein>
<dbReference type="KEGG" id="mdb:OVN18_01390"/>
<organism evidence="1 2">
    <name type="scientific">Microcella daejeonensis</name>
    <dbReference type="NCBI Taxonomy" id="2994971"/>
    <lineage>
        <taxon>Bacteria</taxon>
        <taxon>Bacillati</taxon>
        <taxon>Actinomycetota</taxon>
        <taxon>Actinomycetes</taxon>
        <taxon>Micrococcales</taxon>
        <taxon>Microbacteriaceae</taxon>
        <taxon>Microcella</taxon>
    </lineage>
</organism>
<proteinExistence type="predicted"/>
<sequence length="159" mass="16681">MSAPLAAGMLLLGLAACTPFGSGPDRDAEAIAVVDRAIEEAVPEANGVFVTMAFSGPSDRTMRVRLYIDPVDEASLADAVDRSIAEAWASSPIAVVELAIEAVAGEPPEVPPGFVEQVIDLRPVAAAIGIESRDVVDRRIALSEVILIERYGPAGRDEE</sequence>
<name>A0A9E8MLH1_9MICO</name>
<evidence type="ECO:0000313" key="1">
    <source>
        <dbReference type="EMBL" id="WAB81701.1"/>
    </source>
</evidence>
<dbReference type="Proteomes" id="UP001164706">
    <property type="component" value="Chromosome"/>
</dbReference>
<keyword evidence="2" id="KW-1185">Reference proteome</keyword>
<dbReference type="RefSeq" id="WP_267781489.1">
    <property type="nucleotide sequence ID" value="NZ_CP113089.1"/>
</dbReference>
<gene>
    <name evidence="1" type="ORF">OVN18_01390</name>
</gene>
<reference evidence="1" key="1">
    <citation type="submission" date="2022-11" db="EMBL/GenBank/DDBJ databases">
        <title>Description of Microcella daejonensis nov. sp, isolated from riverside soil.</title>
        <authorList>
            <person name="Molina K.M."/>
            <person name="Kim S.B."/>
        </authorList>
    </citation>
    <scope>NUCLEOTIDE SEQUENCE</scope>
    <source>
        <strain evidence="1">MMS21-STM12</strain>
    </source>
</reference>
<dbReference type="AlphaFoldDB" id="A0A9E8MLH1"/>